<dbReference type="PANTHER" id="PTHR30092">
    <property type="entry name" value="INNER MEMBRANE PROTEIN CRED"/>
    <property type="match status" value="1"/>
</dbReference>
<feature type="transmembrane region" description="Helical" evidence="1">
    <location>
        <begin position="21"/>
        <end position="42"/>
    </location>
</feature>
<reference evidence="2 3" key="1">
    <citation type="submission" date="2019-07" db="EMBL/GenBank/DDBJ databases">
        <title>Whole genome shotgun sequence of Chitinophaga cymbidii NBRC 109752.</title>
        <authorList>
            <person name="Hosoyama A."/>
            <person name="Uohara A."/>
            <person name="Ohji S."/>
            <person name="Ichikawa N."/>
        </authorList>
    </citation>
    <scope>NUCLEOTIDE SEQUENCE [LARGE SCALE GENOMIC DNA]</scope>
    <source>
        <strain evidence="2 3">NBRC 109752</strain>
    </source>
</reference>
<feature type="transmembrane region" description="Helical" evidence="1">
    <location>
        <begin position="306"/>
        <end position="325"/>
    </location>
</feature>
<feature type="transmembrane region" description="Helical" evidence="1">
    <location>
        <begin position="410"/>
        <end position="429"/>
    </location>
</feature>
<name>A0A512RFR0_9BACT</name>
<dbReference type="GO" id="GO:0005886">
    <property type="term" value="C:plasma membrane"/>
    <property type="evidence" value="ECO:0007669"/>
    <property type="project" value="TreeGrafter"/>
</dbReference>
<dbReference type="InterPro" id="IPR010364">
    <property type="entry name" value="Uncharacterised_IM_CreD"/>
</dbReference>
<organism evidence="2 3">
    <name type="scientific">Chitinophaga cymbidii</name>
    <dbReference type="NCBI Taxonomy" id="1096750"/>
    <lineage>
        <taxon>Bacteria</taxon>
        <taxon>Pseudomonadati</taxon>
        <taxon>Bacteroidota</taxon>
        <taxon>Chitinophagia</taxon>
        <taxon>Chitinophagales</taxon>
        <taxon>Chitinophagaceae</taxon>
        <taxon>Chitinophaga</taxon>
    </lineage>
</organism>
<sequence length="439" mass="48771">METQQSTNTLSGNSRKIMIKGIITGALILLMMIPTLFIANLVSEREARQKEVAKEVSDKWAAAQTLTGPFLYIPYKKYIAAKDGTTEEIRSYFWVLPDKLQVDGKVSHEIRQRSIYKVLLYRANLQNRGNFIIQSPKEIDLNAILWNEARICYSLSDFKGIEERLTIQLNGKEYELSPGLPNEDICKTGLSAPITLRPEDSAGVMSFAMDVKLKGSEQLHFIPLGGNSNFRLQSGWGSPSFDGNNLPAERSVSPSGFTASWAFNKANLPFGTVLENLGADLKPLAFGVTMLQPADQYAKTDRSVKYAILFIGLTFASFFIVELLLNKPVHPVQYALIGLALVIFYSLLLSISEFILFDLAYLIASLATIILITLYARSHFRSWKPAGIFCGILTALYGFIFVLIRLEDTALLVGSIGLFLVLALAMYASRKIDWYGAGS</sequence>
<feature type="transmembrane region" description="Helical" evidence="1">
    <location>
        <begin position="332"/>
        <end position="348"/>
    </location>
</feature>
<evidence type="ECO:0000313" key="2">
    <source>
        <dbReference type="EMBL" id="GEP94546.1"/>
    </source>
</evidence>
<keyword evidence="1" id="KW-0812">Transmembrane</keyword>
<evidence type="ECO:0000256" key="1">
    <source>
        <dbReference type="SAM" id="Phobius"/>
    </source>
</evidence>
<dbReference type="PIRSF" id="PIRSF004548">
    <property type="entry name" value="CreD"/>
    <property type="match status" value="1"/>
</dbReference>
<gene>
    <name evidence="2" type="ORF">CCY01nite_08060</name>
</gene>
<feature type="transmembrane region" description="Helical" evidence="1">
    <location>
        <begin position="354"/>
        <end position="374"/>
    </location>
</feature>
<dbReference type="NCBIfam" id="NF008712">
    <property type="entry name" value="PRK11715.1-1"/>
    <property type="match status" value="1"/>
</dbReference>
<dbReference type="AlphaFoldDB" id="A0A512RFR0"/>
<dbReference type="Pfam" id="PF06123">
    <property type="entry name" value="CreD"/>
    <property type="match status" value="1"/>
</dbReference>
<evidence type="ECO:0000313" key="3">
    <source>
        <dbReference type="Proteomes" id="UP000321436"/>
    </source>
</evidence>
<keyword evidence="1" id="KW-0472">Membrane</keyword>
<dbReference type="OrthoDB" id="9791851at2"/>
<dbReference type="EMBL" id="BKAU01000001">
    <property type="protein sequence ID" value="GEP94546.1"/>
    <property type="molecule type" value="Genomic_DNA"/>
</dbReference>
<proteinExistence type="predicted"/>
<dbReference type="Proteomes" id="UP000321436">
    <property type="component" value="Unassembled WGS sequence"/>
</dbReference>
<comment type="caution">
    <text evidence="2">The sequence shown here is derived from an EMBL/GenBank/DDBJ whole genome shotgun (WGS) entry which is preliminary data.</text>
</comment>
<protein>
    <submittedName>
        <fullName evidence="2">Cell envelope integrity protein CreD</fullName>
    </submittedName>
</protein>
<keyword evidence="3" id="KW-1185">Reference proteome</keyword>
<keyword evidence="1" id="KW-1133">Transmembrane helix</keyword>
<dbReference type="RefSeq" id="WP_146858046.1">
    <property type="nucleotide sequence ID" value="NZ_BKAU01000001.1"/>
</dbReference>
<dbReference type="PANTHER" id="PTHR30092:SF0">
    <property type="entry name" value="INNER MEMBRANE PROTEIN CRED"/>
    <property type="match status" value="1"/>
</dbReference>
<feature type="transmembrane region" description="Helical" evidence="1">
    <location>
        <begin position="386"/>
        <end position="404"/>
    </location>
</feature>
<accession>A0A512RFR0</accession>